<proteinExistence type="inferred from homology"/>
<dbReference type="RefSeq" id="WP_016191008.1">
    <property type="nucleotide sequence ID" value="NZ_CP013970.1"/>
</dbReference>
<dbReference type="PANTHER" id="PTHR30034:SF5">
    <property type="entry name" value="SECRETION SYSTEM APPARATUS PROTEIN SSAQ"/>
    <property type="match status" value="1"/>
</dbReference>
<dbReference type="Proteomes" id="UP000264980">
    <property type="component" value="Chromosome"/>
</dbReference>
<evidence type="ECO:0000256" key="1">
    <source>
        <dbReference type="ARBA" id="ARBA00009226"/>
    </source>
</evidence>
<feature type="domain" description="Flagellar motor switch protein FliN-like C-terminal" evidence="2">
    <location>
        <begin position="272"/>
        <end position="340"/>
    </location>
</feature>
<accession>A0A0M2KAX1</accession>
<dbReference type="GO" id="GO:0009425">
    <property type="term" value="C:bacterial-type flagellum basal body"/>
    <property type="evidence" value="ECO:0007669"/>
    <property type="project" value="InterPro"/>
</dbReference>
<evidence type="ECO:0000313" key="4">
    <source>
        <dbReference type="EMBL" id="KKF36084.1"/>
    </source>
</evidence>
<evidence type="ECO:0000313" key="5">
    <source>
        <dbReference type="Proteomes" id="UP000033924"/>
    </source>
</evidence>
<dbReference type="Proteomes" id="UP000033924">
    <property type="component" value="Unassembled WGS sequence"/>
</dbReference>
<dbReference type="GO" id="GO:0071978">
    <property type="term" value="P:bacterial-type flagellum-dependent swarming motility"/>
    <property type="evidence" value="ECO:0007669"/>
    <property type="project" value="TreeGrafter"/>
</dbReference>
<comment type="similarity">
    <text evidence="1">Belongs to the FliN/MopA/SpaO family.</text>
</comment>
<dbReference type="EMBL" id="JXNU01000003">
    <property type="protein sequence ID" value="KKF36084.1"/>
    <property type="molecule type" value="Genomic_DNA"/>
</dbReference>
<dbReference type="STRING" id="65700.SY86_12675"/>
<dbReference type="InterPro" id="IPR036429">
    <property type="entry name" value="SpoA-like_sf"/>
</dbReference>
<dbReference type="AlphaFoldDB" id="A0A0M2KAX1"/>
<dbReference type="PRINTS" id="PR00956">
    <property type="entry name" value="FLGMOTORFLIN"/>
</dbReference>
<dbReference type="EMBL" id="CP013970">
    <property type="protein sequence ID" value="AXF77216.1"/>
    <property type="molecule type" value="Genomic_DNA"/>
</dbReference>
<dbReference type="GO" id="GO:0030254">
    <property type="term" value="P:protein secretion by the type III secretion system"/>
    <property type="evidence" value="ECO:0007669"/>
    <property type="project" value="InterPro"/>
</dbReference>
<keyword evidence="5" id="KW-1185">Reference proteome</keyword>
<evidence type="ECO:0000313" key="3">
    <source>
        <dbReference type="EMBL" id="AXF77216.1"/>
    </source>
</evidence>
<protein>
    <submittedName>
        <fullName evidence="4">Type III secretion system protein</fullName>
    </submittedName>
    <submittedName>
        <fullName evidence="3">YscQ/HrcQ family type III secretion apparatus protein</fullName>
    </submittedName>
</protein>
<dbReference type="PANTHER" id="PTHR30034">
    <property type="entry name" value="FLAGELLAR MOTOR SWITCH PROTEIN FLIM"/>
    <property type="match status" value="1"/>
</dbReference>
<dbReference type="GO" id="GO:0050918">
    <property type="term" value="P:positive chemotaxis"/>
    <property type="evidence" value="ECO:0007669"/>
    <property type="project" value="TreeGrafter"/>
</dbReference>
<gene>
    <name evidence="3" type="ORF">AV903_16160</name>
    <name evidence="4" type="ORF">SY86_12675</name>
</gene>
<reference evidence="3 6" key="2">
    <citation type="submission" date="2016-01" db="EMBL/GenBank/DDBJ databases">
        <authorList>
            <person name="Oliw E.H."/>
        </authorList>
    </citation>
    <scope>NUCLEOTIDE SEQUENCE [LARGE SCALE GENOMIC DNA]</scope>
    <source>
        <strain evidence="3 6">MDcuke</strain>
    </source>
</reference>
<dbReference type="PATRIC" id="fig|65700.7.peg.3191"/>
<name>A0A0M2KAX1_9GAMM</name>
<reference evidence="4 5" key="1">
    <citation type="submission" date="2015-01" db="EMBL/GenBank/DDBJ databases">
        <title>Erwinia tracheiphila.</title>
        <authorList>
            <person name="Shapiro L.R."/>
        </authorList>
    </citation>
    <scope>NUCLEOTIDE SEQUENCE [LARGE SCALE GENOMIC DNA]</scope>
    <source>
        <strain evidence="4 5">BuffGH</strain>
    </source>
</reference>
<dbReference type="InterPro" id="IPR013385">
    <property type="entry name" value="T3SS_SpaO/YscQ/SpaO"/>
</dbReference>
<dbReference type="InterPro" id="IPR001543">
    <property type="entry name" value="FliN-like_C"/>
</dbReference>
<sequence>MNNHSPLHFPRFSRAAARSQNQLARGYYFPFSLGEEAGTLYLLPGGESRPQALSHWQGALGYFALDEGMPLLNMLSLSPLALPENVSEEDDWQWALFNQYFSGELAQLFGPLKPSEPQEQGQLCLRLHVRVGERHAECPLYLSHERLSHWLNQPGWQCSQGALPKGLVYTQPLVLGRLTLSTLQLQALNTGDVVVPPVKYFTPDGQGSLILAGQQLHGELQLPHHFLLNHLESTALNPHAADEFYDDEHAQEYAEEEHGEETYANDAPSPQLTSLPLSLEVRCGRTRVTLGELQQLRAGSVLTLENVTPGEAGLYHGETLIARGELVDVEGHLGLQLTQLLLNAQQEAG</sequence>
<evidence type="ECO:0000259" key="2">
    <source>
        <dbReference type="Pfam" id="PF01052"/>
    </source>
</evidence>
<evidence type="ECO:0000313" key="6">
    <source>
        <dbReference type="Proteomes" id="UP000264980"/>
    </source>
</evidence>
<organism evidence="4 5">
    <name type="scientific">Erwinia tracheiphila</name>
    <dbReference type="NCBI Taxonomy" id="65700"/>
    <lineage>
        <taxon>Bacteria</taxon>
        <taxon>Pseudomonadati</taxon>
        <taxon>Pseudomonadota</taxon>
        <taxon>Gammaproteobacteria</taxon>
        <taxon>Enterobacterales</taxon>
        <taxon>Erwiniaceae</taxon>
        <taxon>Erwinia</taxon>
    </lineage>
</organism>
<dbReference type="GO" id="GO:0003774">
    <property type="term" value="F:cytoskeletal motor activity"/>
    <property type="evidence" value="ECO:0007669"/>
    <property type="project" value="InterPro"/>
</dbReference>
<dbReference type="SUPFAM" id="SSF101801">
    <property type="entry name" value="Surface presentation of antigens (SPOA)"/>
    <property type="match status" value="1"/>
</dbReference>
<dbReference type="Pfam" id="PF01052">
    <property type="entry name" value="FliMN_C"/>
    <property type="match status" value="1"/>
</dbReference>
<dbReference type="InterPro" id="IPR001172">
    <property type="entry name" value="FliN_T3SS_HrcQb"/>
</dbReference>
<dbReference type="Gene3D" id="2.30.330.10">
    <property type="entry name" value="SpoA-like"/>
    <property type="match status" value="1"/>
</dbReference>
<dbReference type="NCBIfam" id="TIGR02551">
    <property type="entry name" value="SpaO_YscQ"/>
    <property type="match status" value="1"/>
</dbReference>